<comment type="caution">
    <text evidence="2">The sequence shown here is derived from an EMBL/GenBank/DDBJ whole genome shotgun (WGS) entry which is preliminary data.</text>
</comment>
<dbReference type="Proteomes" id="UP000196536">
    <property type="component" value="Unassembled WGS sequence"/>
</dbReference>
<keyword evidence="1" id="KW-0732">Signal</keyword>
<evidence type="ECO:0000256" key="1">
    <source>
        <dbReference type="SAM" id="SignalP"/>
    </source>
</evidence>
<name>A0A1Z9YUS1_9GAMM</name>
<dbReference type="RefSeq" id="WP_087621504.1">
    <property type="nucleotide sequence ID" value="NZ_NEXX01000006.1"/>
</dbReference>
<reference evidence="2 3" key="1">
    <citation type="submission" date="2017-05" db="EMBL/GenBank/DDBJ databases">
        <title>Acinetobacter populi ANC 5415 (= PBJ7), whole genome shotgun sequencing project.</title>
        <authorList>
            <person name="Nemec A."/>
            <person name="Radolfova-Krizova L."/>
        </authorList>
    </citation>
    <scope>NUCLEOTIDE SEQUENCE [LARGE SCALE GENOMIC DNA]</scope>
    <source>
        <strain evidence="2 3">PBJ7</strain>
    </source>
</reference>
<dbReference type="OrthoDB" id="6680454at2"/>
<protein>
    <submittedName>
        <fullName evidence="2">Uncharacterized protein</fullName>
    </submittedName>
</protein>
<accession>A0A1Z9YUS1</accession>
<keyword evidence="3" id="KW-1185">Reference proteome</keyword>
<dbReference type="AlphaFoldDB" id="A0A1Z9YUS1"/>
<sequence>MRQKYFIQVLSGLLFSTLTLTTMAKVPSTTEIIGWLNNPEKSYANPANAISIDRTEEIVLMSGEKAYISGIEFANAGRNFWAGYILTRPNLKQSHLLEFGGQSNTFVVHQVIVNGKPVNLVEFESAGSGQGTIEQSRTLTYFKNWQPVTIAEAESYYSPGQFDVKQGDSDCKTGANDTGILNVLEQQSMVLKTEITGNACASRPQDYKIQSKLIPIVLR</sequence>
<evidence type="ECO:0000313" key="3">
    <source>
        <dbReference type="Proteomes" id="UP000196536"/>
    </source>
</evidence>
<feature type="chain" id="PRO_5012194030" evidence="1">
    <location>
        <begin position="25"/>
        <end position="219"/>
    </location>
</feature>
<feature type="signal peptide" evidence="1">
    <location>
        <begin position="1"/>
        <end position="24"/>
    </location>
</feature>
<gene>
    <name evidence="2" type="ORF">CAP51_14655</name>
</gene>
<proteinExistence type="predicted"/>
<dbReference type="EMBL" id="NEXX01000006">
    <property type="protein sequence ID" value="OUY05950.1"/>
    <property type="molecule type" value="Genomic_DNA"/>
</dbReference>
<evidence type="ECO:0000313" key="2">
    <source>
        <dbReference type="EMBL" id="OUY05950.1"/>
    </source>
</evidence>
<organism evidence="2 3">
    <name type="scientific">Acinetobacter populi</name>
    <dbReference type="NCBI Taxonomy" id="1582270"/>
    <lineage>
        <taxon>Bacteria</taxon>
        <taxon>Pseudomonadati</taxon>
        <taxon>Pseudomonadota</taxon>
        <taxon>Gammaproteobacteria</taxon>
        <taxon>Moraxellales</taxon>
        <taxon>Moraxellaceae</taxon>
        <taxon>Acinetobacter</taxon>
    </lineage>
</organism>